<gene>
    <name evidence="2" type="ORF">QO000_002586</name>
</gene>
<reference evidence="2" key="1">
    <citation type="submission" date="2023-07" db="EMBL/GenBank/DDBJ databases">
        <title>Genomic Encyclopedia of Type Strains, Phase IV (KMG-IV): sequencing the most valuable type-strain genomes for metagenomic binning, comparative biology and taxonomic classification.</title>
        <authorList>
            <person name="Goeker M."/>
        </authorList>
    </citation>
    <scope>NUCLEOTIDE SEQUENCE [LARGE SCALE GENOMIC DNA]</scope>
    <source>
        <strain evidence="2">JSM 076093</strain>
    </source>
</reference>
<dbReference type="InterPro" id="IPR047121">
    <property type="entry name" value="YjiB-like"/>
</dbReference>
<dbReference type="InterPro" id="IPR014710">
    <property type="entry name" value="RmlC-like_jellyroll"/>
</dbReference>
<dbReference type="EMBL" id="JAUSWM010000004">
    <property type="protein sequence ID" value="MDQ0483604.1"/>
    <property type="molecule type" value="Genomic_DNA"/>
</dbReference>
<evidence type="ECO:0000313" key="2">
    <source>
        <dbReference type="EMBL" id="MDQ0483604.1"/>
    </source>
</evidence>
<proteinExistence type="predicted"/>
<feature type="domain" description="Cupin type-2" evidence="1">
    <location>
        <begin position="15"/>
        <end position="65"/>
    </location>
</feature>
<accession>A0ABU0K2M3</accession>
<dbReference type="PANTHER" id="PTHR36448">
    <property type="entry name" value="BLR7373 PROTEIN"/>
    <property type="match status" value="1"/>
</dbReference>
<comment type="caution">
    <text evidence="2">The sequence shown here is derived from an EMBL/GenBank/DDBJ whole genome shotgun (WGS) entry which is preliminary data.</text>
</comment>
<name>A0ABU0K2M3_9BACL</name>
<organism evidence="2 3">
    <name type="scientific">Guptibacillus hwajinpoensis</name>
    <dbReference type="NCBI Taxonomy" id="208199"/>
    <lineage>
        <taxon>Bacteria</taxon>
        <taxon>Bacillati</taxon>
        <taxon>Bacillota</taxon>
        <taxon>Bacilli</taxon>
        <taxon>Bacillales</taxon>
        <taxon>Guptibacillaceae</taxon>
        <taxon>Guptibacillus</taxon>
    </lineage>
</organism>
<dbReference type="InterPro" id="IPR014500">
    <property type="entry name" value="UCP019307_cupin"/>
</dbReference>
<dbReference type="GeneID" id="301328086"/>
<dbReference type="Proteomes" id="UP001226720">
    <property type="component" value="Unassembled WGS sequence"/>
</dbReference>
<protein>
    <submittedName>
        <fullName evidence="2">Uncharacterized protein YjlB</fullName>
    </submittedName>
</protein>
<dbReference type="Pfam" id="PF07883">
    <property type="entry name" value="Cupin_2"/>
    <property type="match status" value="1"/>
</dbReference>
<keyword evidence="3" id="KW-1185">Reference proteome</keyword>
<dbReference type="InterPro" id="IPR011051">
    <property type="entry name" value="RmlC_Cupin_sf"/>
</dbReference>
<dbReference type="PANTHER" id="PTHR36448:SF2">
    <property type="entry name" value="CUPIN TYPE-1 DOMAIN-CONTAINING PROTEIN"/>
    <property type="match status" value="1"/>
</dbReference>
<sequence length="128" mass="13837">MFKQNKWSNSWENGVFPYHHYHSNTHEALGVISGSASITFGGENGDSVEVEKGDVVVIPAGVGHKKEQSSAGFKVVGAYPNGMSHDLKTGKAEERPEVIENIQNVPLPSTDPLQGQSGHLVVLWSDLN</sequence>
<dbReference type="InterPro" id="IPR013096">
    <property type="entry name" value="Cupin_2"/>
</dbReference>
<dbReference type="CDD" id="cd02219">
    <property type="entry name" value="cupin_YjlB-like"/>
    <property type="match status" value="1"/>
</dbReference>
<dbReference type="SUPFAM" id="SSF51182">
    <property type="entry name" value="RmlC-like cupins"/>
    <property type="match status" value="1"/>
</dbReference>
<dbReference type="Gene3D" id="2.60.120.10">
    <property type="entry name" value="Jelly Rolls"/>
    <property type="match status" value="1"/>
</dbReference>
<evidence type="ECO:0000313" key="3">
    <source>
        <dbReference type="Proteomes" id="UP001226720"/>
    </source>
</evidence>
<dbReference type="PIRSF" id="PIRSF019307">
    <property type="entry name" value="UCP019307"/>
    <property type="match status" value="1"/>
</dbReference>
<evidence type="ECO:0000259" key="1">
    <source>
        <dbReference type="Pfam" id="PF07883"/>
    </source>
</evidence>
<dbReference type="RefSeq" id="WP_301552440.1">
    <property type="nucleotide sequence ID" value="NZ_JAQRMZ010000008.1"/>
</dbReference>